<name>A0A2U2BVK3_9PROT</name>
<organism evidence="4 5">
    <name type="scientific">Marinicauda salina</name>
    <dbReference type="NCBI Taxonomy" id="2135793"/>
    <lineage>
        <taxon>Bacteria</taxon>
        <taxon>Pseudomonadati</taxon>
        <taxon>Pseudomonadota</taxon>
        <taxon>Alphaproteobacteria</taxon>
        <taxon>Maricaulales</taxon>
        <taxon>Maricaulaceae</taxon>
        <taxon>Marinicauda</taxon>
    </lineage>
</organism>
<keyword evidence="5" id="KW-1185">Reference proteome</keyword>
<comment type="caution">
    <text evidence="4">The sequence shown here is derived from an EMBL/GenBank/DDBJ whole genome shotgun (WGS) entry which is preliminary data.</text>
</comment>
<dbReference type="RefSeq" id="WP_109252386.1">
    <property type="nucleotide sequence ID" value="NZ_QEXV01000002.1"/>
</dbReference>
<evidence type="ECO:0000313" key="4">
    <source>
        <dbReference type="EMBL" id="PWE18032.1"/>
    </source>
</evidence>
<dbReference type="OrthoDB" id="9807264at2"/>
<dbReference type="InterPro" id="IPR036714">
    <property type="entry name" value="SDH_sf"/>
</dbReference>
<evidence type="ECO:0000256" key="1">
    <source>
        <dbReference type="ARBA" id="ARBA00008571"/>
    </source>
</evidence>
<evidence type="ECO:0000256" key="3">
    <source>
        <dbReference type="ARBA" id="ARBA00023186"/>
    </source>
</evidence>
<dbReference type="Gene3D" id="1.10.150.250">
    <property type="entry name" value="Flavinator of succinate dehydrogenase"/>
    <property type="match status" value="1"/>
</dbReference>
<evidence type="ECO:0000256" key="2">
    <source>
        <dbReference type="ARBA" id="ARBA00019418"/>
    </source>
</evidence>
<dbReference type="Pfam" id="PF03937">
    <property type="entry name" value="Sdh5"/>
    <property type="match status" value="1"/>
</dbReference>
<reference evidence="5" key="1">
    <citation type="submission" date="2018-05" db="EMBL/GenBank/DDBJ databases">
        <authorList>
            <person name="Liu B.-T."/>
        </authorList>
    </citation>
    <scope>NUCLEOTIDE SEQUENCE [LARGE SCALE GENOMIC DNA]</scope>
    <source>
        <strain evidence="5">WD6-1</strain>
    </source>
</reference>
<dbReference type="GO" id="GO:0006099">
    <property type="term" value="P:tricarboxylic acid cycle"/>
    <property type="evidence" value="ECO:0007669"/>
    <property type="project" value="TreeGrafter"/>
</dbReference>
<dbReference type="EMBL" id="QEXV01000002">
    <property type="protein sequence ID" value="PWE18032.1"/>
    <property type="molecule type" value="Genomic_DNA"/>
</dbReference>
<evidence type="ECO:0000313" key="5">
    <source>
        <dbReference type="Proteomes" id="UP000245168"/>
    </source>
</evidence>
<dbReference type="PANTHER" id="PTHR12469:SF2">
    <property type="entry name" value="SUCCINATE DEHYDROGENASE ASSEMBLY FACTOR 2, MITOCHONDRIAL"/>
    <property type="match status" value="1"/>
</dbReference>
<gene>
    <name evidence="4" type="ORF">DDZ18_05540</name>
</gene>
<accession>A0A2U2BVK3</accession>
<comment type="similarity">
    <text evidence="1">Belongs to the SdhE FAD assembly factor family.</text>
</comment>
<dbReference type="InterPro" id="IPR005631">
    <property type="entry name" value="SDH"/>
</dbReference>
<protein>
    <recommendedName>
        <fullName evidence="2">FAD assembly factor SdhE</fullName>
    </recommendedName>
</protein>
<keyword evidence="3" id="KW-0143">Chaperone</keyword>
<dbReference type="AlphaFoldDB" id="A0A2U2BVK3"/>
<sequence length="107" mass="11921">MSDDPFSDPNAPIADADRRKRLRFRAWRRGFKEADLIMGRFAEDRLEGLSAAELDEFERLLDAPDAEVYQWICGAAETPANFDGPVMRALKAFRFEADAAAGDGPKG</sequence>
<dbReference type="SUPFAM" id="SSF109910">
    <property type="entry name" value="YgfY-like"/>
    <property type="match status" value="1"/>
</dbReference>
<dbReference type="PANTHER" id="PTHR12469">
    <property type="entry name" value="PROTEIN EMI5 HOMOLOG, MITOCHONDRIAL"/>
    <property type="match status" value="1"/>
</dbReference>
<dbReference type="Proteomes" id="UP000245168">
    <property type="component" value="Unassembled WGS sequence"/>
</dbReference>
<proteinExistence type="inferred from homology"/>